<comment type="subcellular location">
    <subcellularLocation>
        <location evidence="1">Endomembrane system</location>
        <topology evidence="1">Multi-pass membrane protein</topology>
    </subcellularLocation>
</comment>
<dbReference type="PANTHER" id="PTHR12479">
    <property type="entry name" value="LYSOSOMAL-ASSOCIATED TRANSMEMBRANE PROTEIN"/>
    <property type="match status" value="1"/>
</dbReference>
<keyword evidence="4 5" id="KW-0472">Membrane</keyword>
<dbReference type="GO" id="GO:0005765">
    <property type="term" value="C:lysosomal membrane"/>
    <property type="evidence" value="ECO:0007669"/>
    <property type="project" value="TreeGrafter"/>
</dbReference>
<feature type="transmembrane region" description="Helical" evidence="5">
    <location>
        <begin position="143"/>
        <end position="174"/>
    </location>
</feature>
<proteinExistence type="predicted"/>
<dbReference type="AlphaFoldDB" id="A0A9P1N4N9"/>
<feature type="transmembrane region" description="Helical" evidence="5">
    <location>
        <begin position="94"/>
        <end position="123"/>
    </location>
</feature>
<dbReference type="InterPro" id="IPR051115">
    <property type="entry name" value="LAPTM_transporter"/>
</dbReference>
<dbReference type="PANTHER" id="PTHR12479:SF20">
    <property type="entry name" value="PROTEIN CBG06040"/>
    <property type="match status" value="1"/>
</dbReference>
<reference evidence="6" key="1">
    <citation type="submission" date="2022-11" db="EMBL/GenBank/DDBJ databases">
        <authorList>
            <person name="Kikuchi T."/>
        </authorList>
    </citation>
    <scope>NUCLEOTIDE SEQUENCE</scope>
    <source>
        <strain evidence="6">PS1010</strain>
    </source>
</reference>
<protein>
    <submittedName>
        <fullName evidence="6">Uncharacterized protein</fullName>
    </submittedName>
</protein>
<sequence length="231" mass="26131">MLSSLRTFARPTTSGIQLVVVMPDGNELTEKRFRCFCGVCHVVTGTQLCLIWYIASSAFSLFFGLKSTCTWLIVPLCVVGLGAYAFYTKRHKFLYPFLIITVVQQLVCMLMATIITLFAVFSFDIMRQIVAHTLSLSDTPTDTFMYFVICGTVSACILLSFLHVWQAIIIYTCLEYYEDEYRKLEEGYCIETSRLDATTADFESRITPSDSLNPPPPPIPSICPREARFPL</sequence>
<dbReference type="EMBL" id="CANHGI010000004">
    <property type="protein sequence ID" value="CAI5447851.1"/>
    <property type="molecule type" value="Genomic_DNA"/>
</dbReference>
<evidence type="ECO:0000256" key="3">
    <source>
        <dbReference type="ARBA" id="ARBA00022989"/>
    </source>
</evidence>
<dbReference type="OrthoDB" id="5825649at2759"/>
<evidence type="ECO:0000256" key="4">
    <source>
        <dbReference type="ARBA" id="ARBA00023136"/>
    </source>
</evidence>
<keyword evidence="7" id="KW-1185">Reference proteome</keyword>
<dbReference type="Proteomes" id="UP001152747">
    <property type="component" value="Unassembled WGS sequence"/>
</dbReference>
<name>A0A9P1N4N9_9PELO</name>
<dbReference type="GO" id="GO:0012505">
    <property type="term" value="C:endomembrane system"/>
    <property type="evidence" value="ECO:0007669"/>
    <property type="project" value="UniProtKB-SubCell"/>
</dbReference>
<comment type="caution">
    <text evidence="6">The sequence shown here is derived from an EMBL/GenBank/DDBJ whole genome shotgun (WGS) entry which is preliminary data.</text>
</comment>
<keyword evidence="3 5" id="KW-1133">Transmembrane helix</keyword>
<gene>
    <name evidence="6" type="ORF">CAMP_LOCUS10488</name>
</gene>
<evidence type="ECO:0000256" key="2">
    <source>
        <dbReference type="ARBA" id="ARBA00022692"/>
    </source>
</evidence>
<accession>A0A9P1N4N9</accession>
<organism evidence="6 7">
    <name type="scientific">Caenorhabditis angaria</name>
    <dbReference type="NCBI Taxonomy" id="860376"/>
    <lineage>
        <taxon>Eukaryota</taxon>
        <taxon>Metazoa</taxon>
        <taxon>Ecdysozoa</taxon>
        <taxon>Nematoda</taxon>
        <taxon>Chromadorea</taxon>
        <taxon>Rhabditida</taxon>
        <taxon>Rhabditina</taxon>
        <taxon>Rhabditomorpha</taxon>
        <taxon>Rhabditoidea</taxon>
        <taxon>Rhabditidae</taxon>
        <taxon>Peloderinae</taxon>
        <taxon>Caenorhabditis</taxon>
    </lineage>
</organism>
<evidence type="ECO:0000313" key="7">
    <source>
        <dbReference type="Proteomes" id="UP001152747"/>
    </source>
</evidence>
<feature type="transmembrane region" description="Helical" evidence="5">
    <location>
        <begin position="35"/>
        <end position="55"/>
    </location>
</feature>
<evidence type="ECO:0000313" key="6">
    <source>
        <dbReference type="EMBL" id="CAI5447851.1"/>
    </source>
</evidence>
<feature type="transmembrane region" description="Helical" evidence="5">
    <location>
        <begin position="61"/>
        <end position="87"/>
    </location>
</feature>
<evidence type="ECO:0000256" key="1">
    <source>
        <dbReference type="ARBA" id="ARBA00004127"/>
    </source>
</evidence>
<keyword evidence="2 5" id="KW-0812">Transmembrane</keyword>
<evidence type="ECO:0000256" key="5">
    <source>
        <dbReference type="SAM" id="Phobius"/>
    </source>
</evidence>